<organism evidence="3 4">
    <name type="scientific">Nakamurella flavida</name>
    <dbReference type="NCBI Taxonomy" id="363630"/>
    <lineage>
        <taxon>Bacteria</taxon>
        <taxon>Bacillati</taxon>
        <taxon>Actinomycetota</taxon>
        <taxon>Actinomycetes</taxon>
        <taxon>Nakamurellales</taxon>
        <taxon>Nakamurellaceae</taxon>
        <taxon>Nakamurella</taxon>
    </lineage>
</organism>
<keyword evidence="4" id="KW-1185">Reference proteome</keyword>
<dbReference type="PANTHER" id="PTHR34989:SF1">
    <property type="entry name" value="PROTEIN HDED"/>
    <property type="match status" value="1"/>
</dbReference>
<dbReference type="RefSeq" id="WP_205255156.1">
    <property type="nucleotide sequence ID" value="NZ_BAAAPV010000001.1"/>
</dbReference>
<dbReference type="PANTHER" id="PTHR34989">
    <property type="entry name" value="PROTEIN HDED"/>
    <property type="match status" value="1"/>
</dbReference>
<keyword evidence="2" id="KW-1133">Transmembrane helix</keyword>
<feature type="transmembrane region" description="Helical" evidence="2">
    <location>
        <begin position="115"/>
        <end position="136"/>
    </location>
</feature>
<feature type="transmembrane region" description="Helical" evidence="2">
    <location>
        <begin position="92"/>
        <end position="109"/>
    </location>
</feature>
<dbReference type="GO" id="GO:0005886">
    <property type="term" value="C:plasma membrane"/>
    <property type="evidence" value="ECO:0007669"/>
    <property type="project" value="TreeGrafter"/>
</dbReference>
<sequence length="200" mass="19745">MSTDLPGRARTRPAHGNPGPGGTVDPPAAQSPRALAAQAVLGVAVGIVAILWPGITLGAVVLVFAVFAFGASALALASLITPAGRRSWVSRLVLALLHLISGVVVLAWPGLTVTVLVVLIASWALISGVLEIVVGLSGGGWAPGHSAGNAVSGVLSLALGIVLLLAPGTGAIGLVQVFGFFAMVSGLAALVTLPQALPGR</sequence>
<accession>A0A938YFM1</accession>
<evidence type="ECO:0000256" key="1">
    <source>
        <dbReference type="SAM" id="MobiDB-lite"/>
    </source>
</evidence>
<proteinExistence type="predicted"/>
<keyword evidence="2" id="KW-0812">Transmembrane</keyword>
<feature type="transmembrane region" description="Helical" evidence="2">
    <location>
        <begin position="172"/>
        <end position="193"/>
    </location>
</feature>
<comment type="caution">
    <text evidence="3">The sequence shown here is derived from an EMBL/GenBank/DDBJ whole genome shotgun (WGS) entry which is preliminary data.</text>
</comment>
<evidence type="ECO:0000256" key="2">
    <source>
        <dbReference type="SAM" id="Phobius"/>
    </source>
</evidence>
<evidence type="ECO:0000313" key="3">
    <source>
        <dbReference type="EMBL" id="MBM9474997.1"/>
    </source>
</evidence>
<evidence type="ECO:0000313" key="4">
    <source>
        <dbReference type="Proteomes" id="UP000663801"/>
    </source>
</evidence>
<feature type="transmembrane region" description="Helical" evidence="2">
    <location>
        <begin position="61"/>
        <end position="80"/>
    </location>
</feature>
<protein>
    <submittedName>
        <fullName evidence="3">DUF308 domain-containing protein</fullName>
    </submittedName>
</protein>
<dbReference type="InterPro" id="IPR052712">
    <property type="entry name" value="Acid_resist_chaperone_HdeD"/>
</dbReference>
<dbReference type="Proteomes" id="UP000663801">
    <property type="component" value="Unassembled WGS sequence"/>
</dbReference>
<keyword evidence="2" id="KW-0472">Membrane</keyword>
<dbReference type="AlphaFoldDB" id="A0A938YFM1"/>
<gene>
    <name evidence="3" type="ORF">JL107_00930</name>
</gene>
<reference evidence="3" key="1">
    <citation type="submission" date="2021-01" db="EMBL/GenBank/DDBJ databases">
        <title>KCTC 19127 draft genome.</title>
        <authorList>
            <person name="An D."/>
        </authorList>
    </citation>
    <scope>NUCLEOTIDE SEQUENCE</scope>
    <source>
        <strain evidence="3">KCTC 19127</strain>
    </source>
</reference>
<dbReference type="EMBL" id="JAERWL010000002">
    <property type="protein sequence ID" value="MBM9474997.1"/>
    <property type="molecule type" value="Genomic_DNA"/>
</dbReference>
<dbReference type="Pfam" id="PF03729">
    <property type="entry name" value="DUF308"/>
    <property type="match status" value="1"/>
</dbReference>
<feature type="transmembrane region" description="Helical" evidence="2">
    <location>
        <begin position="35"/>
        <end position="55"/>
    </location>
</feature>
<dbReference type="InterPro" id="IPR005325">
    <property type="entry name" value="DUF308_memb"/>
</dbReference>
<feature type="transmembrane region" description="Helical" evidence="2">
    <location>
        <begin position="148"/>
        <end position="166"/>
    </location>
</feature>
<name>A0A938YFM1_9ACTN</name>
<feature type="region of interest" description="Disordered" evidence="1">
    <location>
        <begin position="1"/>
        <end position="27"/>
    </location>
</feature>